<dbReference type="Proteomes" id="UP000801492">
    <property type="component" value="Unassembled WGS sequence"/>
</dbReference>
<dbReference type="OrthoDB" id="6782755at2759"/>
<dbReference type="AlphaFoldDB" id="A0A8K0CW50"/>
<accession>A0A8K0CW50</accession>
<gene>
    <name evidence="1" type="ORF">ILUMI_11341</name>
</gene>
<dbReference type="EMBL" id="VTPC01006560">
    <property type="protein sequence ID" value="KAF2894833.1"/>
    <property type="molecule type" value="Genomic_DNA"/>
</dbReference>
<sequence length="129" mass="15355">MSHLEMKLEQKDKEDKNKNIVIRGLEVEEKEASKSVEVLIKEKLGISASIEKTDVINMKSNQKIIIVKVTTWKDKKEIMQQKRKLKGTNIFIDEDRTKDERRIQRLIREKSYVEKRKRNKERVGSKKFV</sequence>
<proteinExistence type="predicted"/>
<comment type="caution">
    <text evidence="1">The sequence shown here is derived from an EMBL/GenBank/DDBJ whole genome shotgun (WGS) entry which is preliminary data.</text>
</comment>
<name>A0A8K0CW50_IGNLU</name>
<reference evidence="1" key="1">
    <citation type="submission" date="2019-08" db="EMBL/GenBank/DDBJ databases">
        <title>The genome of the North American firefly Photinus pyralis.</title>
        <authorList>
            <consortium name="Photinus pyralis genome working group"/>
            <person name="Fallon T.R."/>
            <person name="Sander Lower S.E."/>
            <person name="Weng J.-K."/>
        </authorList>
    </citation>
    <scope>NUCLEOTIDE SEQUENCE</scope>
    <source>
        <strain evidence="1">TRF0915ILg1</strain>
        <tissue evidence="1">Whole body</tissue>
    </source>
</reference>
<organism evidence="1 2">
    <name type="scientific">Ignelater luminosus</name>
    <name type="common">Cucubano</name>
    <name type="synonym">Pyrophorus luminosus</name>
    <dbReference type="NCBI Taxonomy" id="2038154"/>
    <lineage>
        <taxon>Eukaryota</taxon>
        <taxon>Metazoa</taxon>
        <taxon>Ecdysozoa</taxon>
        <taxon>Arthropoda</taxon>
        <taxon>Hexapoda</taxon>
        <taxon>Insecta</taxon>
        <taxon>Pterygota</taxon>
        <taxon>Neoptera</taxon>
        <taxon>Endopterygota</taxon>
        <taxon>Coleoptera</taxon>
        <taxon>Polyphaga</taxon>
        <taxon>Elateriformia</taxon>
        <taxon>Elateroidea</taxon>
        <taxon>Elateridae</taxon>
        <taxon>Agrypninae</taxon>
        <taxon>Pyrophorini</taxon>
        <taxon>Ignelater</taxon>
    </lineage>
</organism>
<protein>
    <submittedName>
        <fullName evidence="1">Uncharacterized protein</fullName>
    </submittedName>
</protein>
<evidence type="ECO:0000313" key="2">
    <source>
        <dbReference type="Proteomes" id="UP000801492"/>
    </source>
</evidence>
<keyword evidence="2" id="KW-1185">Reference proteome</keyword>
<evidence type="ECO:0000313" key="1">
    <source>
        <dbReference type="EMBL" id="KAF2894833.1"/>
    </source>
</evidence>